<comment type="caution">
    <text evidence="6">The sequence shown here is derived from an EMBL/GenBank/DDBJ whole genome shotgun (WGS) entry which is preliminary data.</text>
</comment>
<gene>
    <name evidence="6" type="ORF">I2F25_08865</name>
</gene>
<dbReference type="Pfam" id="PF13296">
    <property type="entry name" value="T6SS_Vgr"/>
    <property type="match status" value="1"/>
</dbReference>
<dbReference type="Pfam" id="PF10106">
    <property type="entry name" value="DUF2345"/>
    <property type="match status" value="1"/>
</dbReference>
<dbReference type="Gene3D" id="4.10.220.110">
    <property type="match status" value="1"/>
</dbReference>
<dbReference type="NCBIfam" id="TIGR03361">
    <property type="entry name" value="VI_Rhs_Vgr"/>
    <property type="match status" value="1"/>
</dbReference>
<dbReference type="InterPro" id="IPR017847">
    <property type="entry name" value="T6SS_RhsGE_Vgr_subset"/>
</dbReference>
<keyword evidence="7" id="KW-1185">Reference proteome</keyword>
<feature type="domain" description="Putative type VI secretion system Rhs element associated Vgr" evidence="5">
    <location>
        <begin position="563"/>
        <end position="670"/>
    </location>
</feature>
<dbReference type="RefSeq" id="WP_325775532.1">
    <property type="nucleotide sequence ID" value="NZ_VTDN01000006.1"/>
</dbReference>
<dbReference type="SUPFAM" id="SSF69279">
    <property type="entry name" value="Phage tail proteins"/>
    <property type="match status" value="1"/>
</dbReference>
<dbReference type="Gene3D" id="2.30.110.50">
    <property type="match status" value="1"/>
</dbReference>
<feature type="region of interest" description="Disordered" evidence="2">
    <location>
        <begin position="593"/>
        <end position="618"/>
    </location>
</feature>
<feature type="domain" description="Gp5/Type VI secretion system Vgr protein OB-fold" evidence="3">
    <location>
        <begin position="487"/>
        <end position="536"/>
    </location>
</feature>
<dbReference type="Pfam" id="PF04717">
    <property type="entry name" value="Phage_base_V"/>
    <property type="match status" value="1"/>
</dbReference>
<comment type="similarity">
    <text evidence="1">Belongs to the VgrG protein family.</text>
</comment>
<dbReference type="InterPro" id="IPR006533">
    <property type="entry name" value="T6SS_Vgr_RhsGE"/>
</dbReference>
<evidence type="ECO:0000256" key="1">
    <source>
        <dbReference type="ARBA" id="ARBA00005558"/>
    </source>
</evidence>
<evidence type="ECO:0000256" key="2">
    <source>
        <dbReference type="SAM" id="MobiDB-lite"/>
    </source>
</evidence>
<evidence type="ECO:0000259" key="5">
    <source>
        <dbReference type="Pfam" id="PF13296"/>
    </source>
</evidence>
<dbReference type="Pfam" id="PF05954">
    <property type="entry name" value="Phage_GPD"/>
    <property type="match status" value="1"/>
</dbReference>
<dbReference type="InterPro" id="IPR018769">
    <property type="entry name" value="VgrG2_DUF2345"/>
</dbReference>
<dbReference type="NCBIfam" id="TIGR01646">
    <property type="entry name" value="vgr_GE"/>
    <property type="match status" value="1"/>
</dbReference>
<dbReference type="EMBL" id="VTDN01000006">
    <property type="protein sequence ID" value="MEB5477149.1"/>
    <property type="molecule type" value="Genomic_DNA"/>
</dbReference>
<reference evidence="6 7" key="1">
    <citation type="submission" date="2019-08" db="EMBL/GenBank/DDBJ databases">
        <title>Five species of Acinetobacter isolated from floral nectar and animal pollinators.</title>
        <authorList>
            <person name="Hendry T.A."/>
        </authorList>
    </citation>
    <scope>NUCLEOTIDE SEQUENCE [LARGE SCALE GENOMIC DNA]</scope>
    <source>
        <strain evidence="6 7">MD18.27</strain>
    </source>
</reference>
<dbReference type="Proteomes" id="UP001339883">
    <property type="component" value="Unassembled WGS sequence"/>
</dbReference>
<proteinExistence type="inferred from homology"/>
<protein>
    <submittedName>
        <fullName evidence="6">Type VI secretion system tip protein VgrG</fullName>
    </submittedName>
</protein>
<feature type="domain" description="DUF2345" evidence="4">
    <location>
        <begin position="692"/>
        <end position="839"/>
    </location>
</feature>
<dbReference type="InterPro" id="IPR006531">
    <property type="entry name" value="Gp5/Vgr_OB"/>
</dbReference>
<evidence type="ECO:0000259" key="3">
    <source>
        <dbReference type="Pfam" id="PF04717"/>
    </source>
</evidence>
<sequence length="960" mass="107300">MISDVFSLLESLGFGYQTRAIHAQFSSPLLNPQLFIQRIDGHHEINKGLSCELICLSINPAIPLKEFIGCRVAVDQITDLGQLFRTTGIIVEASQGQHDGSLSVYKLKIQDATSLWQKRRNSRVFMNKSVLDITQILFKEWQEKSPLFASSLMLDMSGLSKAYDVRPFIMQSAVETEYEFLTRLWRSEGINWLIDESQAFVLHNKDQIQAQKLRLIDANAQFKALDRQLIRFHRSDATETFDTITSLTASRQLQPSTVHVQRWQPQYLEQEDGAGSVLSLGEQSGQYDNATLSLEDAWHVSPAWMGDLNGEDGVTPSSHQQVEALNSHLSDQNRLKSKYFTAHSTVRDAQVGYWFKLNGHPEIDLHTGSDQDFLILSKHFYNQNNLPKDIQKQAEELLTSSRWHHKNIQEDEQRQGNTLTLIRREIKVVPEYHPEQHKPTVHVQRAQVVGVEGEEIHVDSWGRIKVRFLFSRAEDNSHDGGAGSNQSDTDSAWVDVLTPWAGEGYGARFLPRVGEIVVVDFFDGNIDRPFVTGRLHEAERHPTQFDQTGPLPETKNLSGIRSQEIKGSGYNQLRFDDTHGQISAQLQSSHASSQLNLGQLSHPKSQATSDSRGEGFELRTDQWGAVRAGEGLLISTYKQSDAQGDHLDAQVVKQQLQQSKDNSEVLSAVAKNQQTDEIETIDQLKAFADQLEKDVAKFNKALLVLSSPDGIGLSTAQDIHLSANAKISQTAGDSISMSTQNNLIAQAQNKISLFASTKGISAKAAKGKIDLHAQDDMIELIARKMMKIISTEDVLELISAKGISLKSGGSEISISPNGITLKTAQGISYYAAQHQFKKGEKVEAQIPELPKQGLHAINFLFSDLMGRAQKDAKVEIVNTQTKEPIWQGETDALGITNLSVLDEKQTYKALVGFDYWASEFEDEEQYATEIEEEESFDLGEHEGPQTEVDEMIIDKGNKNV</sequence>
<dbReference type="InterPro" id="IPR028244">
    <property type="entry name" value="T6SS_Rhs_Vgr_dom"/>
</dbReference>
<dbReference type="Gene3D" id="2.40.50.230">
    <property type="entry name" value="Gp5 N-terminal domain"/>
    <property type="match status" value="1"/>
</dbReference>
<evidence type="ECO:0000313" key="6">
    <source>
        <dbReference type="EMBL" id="MEB5477149.1"/>
    </source>
</evidence>
<organism evidence="6 7">
    <name type="scientific">Acinetobacter pollinis</name>
    <dbReference type="NCBI Taxonomy" id="2605270"/>
    <lineage>
        <taxon>Bacteria</taxon>
        <taxon>Pseudomonadati</taxon>
        <taxon>Pseudomonadota</taxon>
        <taxon>Gammaproteobacteria</taxon>
        <taxon>Moraxellales</taxon>
        <taxon>Moraxellaceae</taxon>
        <taxon>Acinetobacter</taxon>
    </lineage>
</organism>
<dbReference type="InterPro" id="IPR037026">
    <property type="entry name" value="Vgr_OB-fold_dom_sf"/>
</dbReference>
<feature type="region of interest" description="Disordered" evidence="2">
    <location>
        <begin position="933"/>
        <end position="960"/>
    </location>
</feature>
<evidence type="ECO:0000259" key="4">
    <source>
        <dbReference type="Pfam" id="PF10106"/>
    </source>
</evidence>
<name>A0ABU6DTH7_9GAMM</name>
<accession>A0ABU6DTH7</accession>
<dbReference type="Gene3D" id="3.55.50.10">
    <property type="entry name" value="Baseplate protein-like domains"/>
    <property type="match status" value="1"/>
</dbReference>
<feature type="compositionally biased region" description="Polar residues" evidence="2">
    <location>
        <begin position="596"/>
        <end position="610"/>
    </location>
</feature>
<dbReference type="SUPFAM" id="SSF69255">
    <property type="entry name" value="gp5 N-terminal domain-like"/>
    <property type="match status" value="1"/>
</dbReference>
<evidence type="ECO:0000313" key="7">
    <source>
        <dbReference type="Proteomes" id="UP001339883"/>
    </source>
</evidence>